<dbReference type="HOGENOM" id="CLU_3156205_0_0_10"/>
<name>A0A0E2LMU0_PORGN</name>
<gene>
    <name evidence="1" type="ORF">HMPREF1555_02139</name>
</gene>
<protein>
    <submittedName>
        <fullName evidence="1">Uncharacterized protein</fullName>
    </submittedName>
</protein>
<evidence type="ECO:0000313" key="2">
    <source>
        <dbReference type="Proteomes" id="UP000016630"/>
    </source>
</evidence>
<organism evidence="1 2">
    <name type="scientific">Porphyromonas gingivalis F0570</name>
    <dbReference type="NCBI Taxonomy" id="1227271"/>
    <lineage>
        <taxon>Bacteria</taxon>
        <taxon>Pseudomonadati</taxon>
        <taxon>Bacteroidota</taxon>
        <taxon>Bacteroidia</taxon>
        <taxon>Bacteroidales</taxon>
        <taxon>Porphyromonadaceae</taxon>
        <taxon>Porphyromonas</taxon>
    </lineage>
</organism>
<dbReference type="AlphaFoldDB" id="A0A0E2LMU0"/>
<dbReference type="PATRIC" id="fig|1227271.3.peg.1882"/>
<dbReference type="EMBL" id="AWUW01000144">
    <property type="protein sequence ID" value="ERJ63974.1"/>
    <property type="molecule type" value="Genomic_DNA"/>
</dbReference>
<reference evidence="1 2" key="1">
    <citation type="submission" date="2013-06" db="EMBL/GenBank/DDBJ databases">
        <authorList>
            <person name="Weinstock G."/>
            <person name="Sodergren E."/>
            <person name="Lobos E.A."/>
            <person name="Fulton L."/>
            <person name="Fulton R."/>
            <person name="Courtney L."/>
            <person name="Fronick C."/>
            <person name="O'Laughlin M."/>
            <person name="Godfrey J."/>
            <person name="Wilson R.M."/>
            <person name="Miner T."/>
            <person name="Farmer C."/>
            <person name="Delehaunty K."/>
            <person name="Cordes M."/>
            <person name="Minx P."/>
            <person name="Tomlinson C."/>
            <person name="Chen J."/>
            <person name="Wollam A."/>
            <person name="Pepin K.H."/>
            <person name="Bhonagiri V."/>
            <person name="Zhang X."/>
            <person name="Warren W."/>
            <person name="Mitreva M."/>
            <person name="Mardis E.R."/>
            <person name="Wilson R.K."/>
        </authorList>
    </citation>
    <scope>NUCLEOTIDE SEQUENCE [LARGE SCALE GENOMIC DNA]</scope>
    <source>
        <strain evidence="1 2">F0570</strain>
    </source>
</reference>
<dbReference type="Proteomes" id="UP000016630">
    <property type="component" value="Unassembled WGS sequence"/>
</dbReference>
<comment type="caution">
    <text evidence="1">The sequence shown here is derived from an EMBL/GenBank/DDBJ whole genome shotgun (WGS) entry which is preliminary data.</text>
</comment>
<sequence>MPHGRPFLTYKHAVFALLGASWLRKAWASEVFYAPLKIVVLQAQKGGA</sequence>
<accession>A0A0E2LMU0</accession>
<proteinExistence type="predicted"/>
<evidence type="ECO:0000313" key="1">
    <source>
        <dbReference type="EMBL" id="ERJ63974.1"/>
    </source>
</evidence>